<name>A0AAV7LP25_PLEWA</name>
<dbReference type="EMBL" id="JANPWB010000015">
    <property type="protein sequence ID" value="KAJ1093161.1"/>
    <property type="molecule type" value="Genomic_DNA"/>
</dbReference>
<feature type="region of interest" description="Disordered" evidence="1">
    <location>
        <begin position="112"/>
        <end position="143"/>
    </location>
</feature>
<feature type="compositionally biased region" description="Basic and acidic residues" evidence="1">
    <location>
        <begin position="40"/>
        <end position="50"/>
    </location>
</feature>
<sequence>MRSHRGAAQPRCMTAPADALTRGSTLCGWQCGEKTAGCEGAERPQEDAGPGHRAAPVGRHDKHEDPAPVLHLRHTAHSTQDPTKGLHLLEDMISTRTQPQCSTCGMQYAEDAEPGHRAAPAGRHDKQKTQPQRSTMDMQHPAPGLHLLEGMRSTQDLALASTFLAAHIAEHQNFSN</sequence>
<feature type="region of interest" description="Disordered" evidence="1">
    <location>
        <begin position="37"/>
        <end position="65"/>
    </location>
</feature>
<comment type="caution">
    <text evidence="2">The sequence shown here is derived from an EMBL/GenBank/DDBJ whole genome shotgun (WGS) entry which is preliminary data.</text>
</comment>
<dbReference type="AlphaFoldDB" id="A0AAV7LP25"/>
<keyword evidence="3" id="KW-1185">Reference proteome</keyword>
<gene>
    <name evidence="2" type="ORF">NDU88_006269</name>
</gene>
<evidence type="ECO:0000256" key="1">
    <source>
        <dbReference type="SAM" id="MobiDB-lite"/>
    </source>
</evidence>
<reference evidence="2" key="1">
    <citation type="journal article" date="2022" name="bioRxiv">
        <title>Sequencing and chromosome-scale assembly of the giantPleurodeles waltlgenome.</title>
        <authorList>
            <person name="Brown T."/>
            <person name="Elewa A."/>
            <person name="Iarovenko S."/>
            <person name="Subramanian E."/>
            <person name="Araus A.J."/>
            <person name="Petzold A."/>
            <person name="Susuki M."/>
            <person name="Suzuki K.-i.T."/>
            <person name="Hayashi T."/>
            <person name="Toyoda A."/>
            <person name="Oliveira C."/>
            <person name="Osipova E."/>
            <person name="Leigh N.D."/>
            <person name="Simon A."/>
            <person name="Yun M.H."/>
        </authorList>
    </citation>
    <scope>NUCLEOTIDE SEQUENCE</scope>
    <source>
        <strain evidence="2">20211129_DDA</strain>
        <tissue evidence="2">Liver</tissue>
    </source>
</reference>
<protein>
    <submittedName>
        <fullName evidence="2">Uncharacterized protein</fullName>
    </submittedName>
</protein>
<evidence type="ECO:0000313" key="3">
    <source>
        <dbReference type="Proteomes" id="UP001066276"/>
    </source>
</evidence>
<dbReference type="Proteomes" id="UP001066276">
    <property type="component" value="Chromosome 11"/>
</dbReference>
<accession>A0AAV7LP25</accession>
<organism evidence="2 3">
    <name type="scientific">Pleurodeles waltl</name>
    <name type="common">Iberian ribbed newt</name>
    <dbReference type="NCBI Taxonomy" id="8319"/>
    <lineage>
        <taxon>Eukaryota</taxon>
        <taxon>Metazoa</taxon>
        <taxon>Chordata</taxon>
        <taxon>Craniata</taxon>
        <taxon>Vertebrata</taxon>
        <taxon>Euteleostomi</taxon>
        <taxon>Amphibia</taxon>
        <taxon>Batrachia</taxon>
        <taxon>Caudata</taxon>
        <taxon>Salamandroidea</taxon>
        <taxon>Salamandridae</taxon>
        <taxon>Pleurodelinae</taxon>
        <taxon>Pleurodeles</taxon>
    </lineage>
</organism>
<evidence type="ECO:0000313" key="2">
    <source>
        <dbReference type="EMBL" id="KAJ1093161.1"/>
    </source>
</evidence>
<proteinExistence type="predicted"/>